<dbReference type="PRINTS" id="PR00034">
    <property type="entry name" value="HTHCRP"/>
</dbReference>
<dbReference type="AlphaFoldDB" id="A0A7W2EEE2"/>
<protein>
    <submittedName>
        <fullName evidence="5">Helix-turn-helix domain-containing protein</fullName>
    </submittedName>
</protein>
<dbReference type="InterPro" id="IPR036390">
    <property type="entry name" value="WH_DNA-bd_sf"/>
</dbReference>
<gene>
    <name evidence="5" type="ORF">H3H36_02005</name>
</gene>
<accession>A0A7W2EEE2</accession>
<dbReference type="CDD" id="cd00038">
    <property type="entry name" value="CAP_ED"/>
    <property type="match status" value="1"/>
</dbReference>
<dbReference type="InterPro" id="IPR036388">
    <property type="entry name" value="WH-like_DNA-bd_sf"/>
</dbReference>
<evidence type="ECO:0000256" key="1">
    <source>
        <dbReference type="ARBA" id="ARBA00023015"/>
    </source>
</evidence>
<sequence>MAGDQTDNSYFVVRCGSMMSMRVDSMGRKNINRFLMSGDYAGLESIGFKRHGCTVVALEDTEVCEISCRLDPAQVTLLYERFGKLLSEEQVNGLALYHTLAIQRVAAFLINLSARFKERGYSPSCFRLTMERKHIAQFLGLTAESVSRQLSQLRDFGMIAVDGRVVTLRDTAALGQVASGASARALAH</sequence>
<feature type="domain" description="HTH crp-type" evidence="4">
    <location>
        <begin position="99"/>
        <end position="172"/>
    </location>
</feature>
<dbReference type="Gene3D" id="1.10.10.10">
    <property type="entry name" value="Winged helix-like DNA-binding domain superfamily/Winged helix DNA-binding domain"/>
    <property type="match status" value="1"/>
</dbReference>
<dbReference type="GO" id="GO:0006355">
    <property type="term" value="P:regulation of DNA-templated transcription"/>
    <property type="evidence" value="ECO:0007669"/>
    <property type="project" value="InterPro"/>
</dbReference>
<keyword evidence="6" id="KW-1185">Reference proteome</keyword>
<dbReference type="InterPro" id="IPR018490">
    <property type="entry name" value="cNMP-bd_dom_sf"/>
</dbReference>
<dbReference type="Proteomes" id="UP000566711">
    <property type="component" value="Unassembled WGS sequence"/>
</dbReference>
<dbReference type="SUPFAM" id="SSF51206">
    <property type="entry name" value="cAMP-binding domain-like"/>
    <property type="match status" value="1"/>
</dbReference>
<keyword evidence="1" id="KW-0805">Transcription regulation</keyword>
<evidence type="ECO:0000259" key="4">
    <source>
        <dbReference type="PROSITE" id="PS51063"/>
    </source>
</evidence>
<dbReference type="Gene3D" id="2.60.120.10">
    <property type="entry name" value="Jelly Rolls"/>
    <property type="match status" value="1"/>
</dbReference>
<evidence type="ECO:0000256" key="2">
    <source>
        <dbReference type="ARBA" id="ARBA00023125"/>
    </source>
</evidence>
<name>A0A7W2EEE2_9BURK</name>
<dbReference type="InterPro" id="IPR012318">
    <property type="entry name" value="HTH_CRP"/>
</dbReference>
<evidence type="ECO:0000256" key="3">
    <source>
        <dbReference type="ARBA" id="ARBA00023163"/>
    </source>
</evidence>
<dbReference type="SMART" id="SM00419">
    <property type="entry name" value="HTH_CRP"/>
    <property type="match status" value="1"/>
</dbReference>
<dbReference type="Pfam" id="PF00027">
    <property type="entry name" value="cNMP_binding"/>
    <property type="match status" value="1"/>
</dbReference>
<dbReference type="InterPro" id="IPR014710">
    <property type="entry name" value="RmlC-like_jellyroll"/>
</dbReference>
<reference evidence="5 6" key="1">
    <citation type="submission" date="2020-07" db="EMBL/GenBank/DDBJ databases">
        <title>Novel species isolated from subtropical streams in China.</title>
        <authorList>
            <person name="Lu H."/>
        </authorList>
    </citation>
    <scope>NUCLEOTIDE SEQUENCE [LARGE SCALE GENOMIC DNA]</scope>
    <source>
        <strain evidence="5 6">FT3S</strain>
    </source>
</reference>
<dbReference type="GO" id="GO:0003677">
    <property type="term" value="F:DNA binding"/>
    <property type="evidence" value="ECO:0007669"/>
    <property type="project" value="UniProtKB-KW"/>
</dbReference>
<keyword evidence="2" id="KW-0238">DNA-binding</keyword>
<keyword evidence="3" id="KW-0804">Transcription</keyword>
<comment type="caution">
    <text evidence="5">The sequence shown here is derived from an EMBL/GenBank/DDBJ whole genome shotgun (WGS) entry which is preliminary data.</text>
</comment>
<dbReference type="CDD" id="cd00092">
    <property type="entry name" value="HTH_CRP"/>
    <property type="match status" value="1"/>
</dbReference>
<dbReference type="PROSITE" id="PS51063">
    <property type="entry name" value="HTH_CRP_2"/>
    <property type="match status" value="1"/>
</dbReference>
<dbReference type="SUPFAM" id="SSF46785">
    <property type="entry name" value="Winged helix' DNA-binding domain"/>
    <property type="match status" value="1"/>
</dbReference>
<evidence type="ECO:0000313" key="6">
    <source>
        <dbReference type="Proteomes" id="UP000566711"/>
    </source>
</evidence>
<dbReference type="Pfam" id="PF13545">
    <property type="entry name" value="HTH_Crp_2"/>
    <property type="match status" value="1"/>
</dbReference>
<organism evidence="5 6">
    <name type="scientific">Rugamonas fusca</name>
    <dbReference type="NCBI Taxonomy" id="2758568"/>
    <lineage>
        <taxon>Bacteria</taxon>
        <taxon>Pseudomonadati</taxon>
        <taxon>Pseudomonadota</taxon>
        <taxon>Betaproteobacteria</taxon>
        <taxon>Burkholderiales</taxon>
        <taxon>Oxalobacteraceae</taxon>
        <taxon>Telluria group</taxon>
        <taxon>Rugamonas</taxon>
    </lineage>
</organism>
<dbReference type="InterPro" id="IPR000595">
    <property type="entry name" value="cNMP-bd_dom"/>
</dbReference>
<dbReference type="EMBL" id="JACEZS010000001">
    <property type="protein sequence ID" value="MBA5604135.1"/>
    <property type="molecule type" value="Genomic_DNA"/>
</dbReference>
<dbReference type="FunFam" id="1.10.10.10:FF:000028">
    <property type="entry name" value="Fumarate/nitrate reduction transcriptional regulator Fnr"/>
    <property type="match status" value="1"/>
</dbReference>
<evidence type="ECO:0000313" key="5">
    <source>
        <dbReference type="EMBL" id="MBA5604135.1"/>
    </source>
</evidence>
<proteinExistence type="predicted"/>